<accession>A0ACB7XX28</accession>
<evidence type="ECO:0000313" key="1">
    <source>
        <dbReference type="EMBL" id="KAH7845749.1"/>
    </source>
</evidence>
<evidence type="ECO:0000313" key="2">
    <source>
        <dbReference type="Proteomes" id="UP000828048"/>
    </source>
</evidence>
<sequence>MEIMQALLYIGFLFSFFLIFLSSRVQHKNLPPSPPTSPILGHLHLLKKPFHHALHNLSDKYGSVLFLWFGWRPVLVISTPSAIEECFTKNDVIFANRPLFPSTKLLAKDSFVMSPYGPYLRNLRRFATSEIFSSARIQMTSIIRTDEIRCLVKKLFAVGNREVEVNSLFYMLTFNIMMRMVYGERYFEGHELESEKGRAKFNDVNLIFGSPSGPCVSDFFPFLKFVSSLIGNVKFKRLLKKRDVFLQNLIDTHRRKKRSCSTTEEGDEKRKSIIEVMLLLQESEPELYTDDIIKAIIKVMLVGGTETSITTLEAAVSFLISHPNEFNKARDEIDFNVGQSRLMNDDDLSKLKYLHCIINETLRLGPTVPLIPVHESSRECVVGGFSVPKGTLLIVNTWALHNDPKLWGDPALFRPERFNGVEGEKAGFKLVPFGLGRRACPGESLARRFIPLALGTLIQCFDWEKVEVNYEEGGKKMEKAKLMQVVFRPREALMDTLFKL</sequence>
<organism evidence="1 2">
    <name type="scientific">Vaccinium darrowii</name>
    <dbReference type="NCBI Taxonomy" id="229202"/>
    <lineage>
        <taxon>Eukaryota</taxon>
        <taxon>Viridiplantae</taxon>
        <taxon>Streptophyta</taxon>
        <taxon>Embryophyta</taxon>
        <taxon>Tracheophyta</taxon>
        <taxon>Spermatophyta</taxon>
        <taxon>Magnoliopsida</taxon>
        <taxon>eudicotyledons</taxon>
        <taxon>Gunneridae</taxon>
        <taxon>Pentapetalae</taxon>
        <taxon>asterids</taxon>
        <taxon>Ericales</taxon>
        <taxon>Ericaceae</taxon>
        <taxon>Vaccinioideae</taxon>
        <taxon>Vaccinieae</taxon>
        <taxon>Vaccinium</taxon>
    </lineage>
</organism>
<comment type="caution">
    <text evidence="1">The sequence shown here is derived from an EMBL/GenBank/DDBJ whole genome shotgun (WGS) entry which is preliminary data.</text>
</comment>
<dbReference type="EMBL" id="CM037155">
    <property type="protein sequence ID" value="KAH7845749.1"/>
    <property type="molecule type" value="Genomic_DNA"/>
</dbReference>
<reference evidence="1 2" key="1">
    <citation type="journal article" date="2021" name="Hortic Res">
        <title>High-quality reference genome and annotation aids understanding of berry development for evergreen blueberry (Vaccinium darrowii).</title>
        <authorList>
            <person name="Yu J."/>
            <person name="Hulse-Kemp A.M."/>
            <person name="Babiker E."/>
            <person name="Staton M."/>
        </authorList>
    </citation>
    <scope>NUCLEOTIDE SEQUENCE [LARGE SCALE GENOMIC DNA]</scope>
    <source>
        <strain evidence="2">cv. NJ 8807/NJ 8810</strain>
        <tissue evidence="1">Young leaf</tissue>
    </source>
</reference>
<gene>
    <name evidence="1" type="ORF">Vadar_005532</name>
</gene>
<dbReference type="Proteomes" id="UP000828048">
    <property type="component" value="Chromosome 5"/>
</dbReference>
<proteinExistence type="predicted"/>
<name>A0ACB7XX28_9ERIC</name>
<protein>
    <submittedName>
        <fullName evidence="1">Uncharacterized protein</fullName>
    </submittedName>
</protein>
<keyword evidence="2" id="KW-1185">Reference proteome</keyword>